<dbReference type="RefSeq" id="WP_379664062.1">
    <property type="nucleotide sequence ID" value="NZ_JBHUDG010000049.1"/>
</dbReference>
<sequence>MFQKKNQQEGLKQATINILGAGTQINGDLLTAGDIRIDGKIAGNVSSDAKVVLGETGEVTGNIVSQSAEIAGTINGDVIIKENLFIKATAKVNGNISSDKLVIENGADFNGFCKMGSEEDKQPKFLMHGTK</sequence>
<dbReference type="PANTHER" id="PTHR35024:SF4">
    <property type="entry name" value="POLYMER-FORMING CYTOSKELETAL PROTEIN"/>
    <property type="match status" value="1"/>
</dbReference>
<gene>
    <name evidence="2" type="ORF">ACFSAH_17610</name>
</gene>
<keyword evidence="3" id="KW-1185">Reference proteome</keyword>
<comment type="similarity">
    <text evidence="1">Belongs to the bactofilin family.</text>
</comment>
<evidence type="ECO:0000313" key="3">
    <source>
        <dbReference type="Proteomes" id="UP001597118"/>
    </source>
</evidence>
<protein>
    <submittedName>
        <fullName evidence="2">Polymer-forming cytoskeletal protein</fullName>
    </submittedName>
</protein>
<proteinExistence type="inferred from homology"/>
<reference evidence="3" key="1">
    <citation type="journal article" date="2019" name="Int. J. Syst. Evol. Microbiol.">
        <title>The Global Catalogue of Microorganisms (GCM) 10K type strain sequencing project: providing services to taxonomists for standard genome sequencing and annotation.</title>
        <authorList>
            <consortium name="The Broad Institute Genomics Platform"/>
            <consortium name="The Broad Institute Genome Sequencing Center for Infectious Disease"/>
            <person name="Wu L."/>
            <person name="Ma J."/>
        </authorList>
    </citation>
    <scope>NUCLEOTIDE SEQUENCE [LARGE SCALE GENOMIC DNA]</scope>
    <source>
        <strain evidence="3">CCUG 53762</strain>
    </source>
</reference>
<comment type="caution">
    <text evidence="2">The sequence shown here is derived from an EMBL/GenBank/DDBJ whole genome shotgun (WGS) entry which is preliminary data.</text>
</comment>
<dbReference type="Pfam" id="PF04519">
    <property type="entry name" value="Bactofilin"/>
    <property type="match status" value="1"/>
</dbReference>
<dbReference type="Proteomes" id="UP001597118">
    <property type="component" value="Unassembled WGS sequence"/>
</dbReference>
<dbReference type="InterPro" id="IPR007607">
    <property type="entry name" value="BacA/B"/>
</dbReference>
<dbReference type="EMBL" id="JBHUDG010000049">
    <property type="protein sequence ID" value="MFD1631695.1"/>
    <property type="molecule type" value="Genomic_DNA"/>
</dbReference>
<evidence type="ECO:0000256" key="1">
    <source>
        <dbReference type="ARBA" id="ARBA00044755"/>
    </source>
</evidence>
<dbReference type="PANTHER" id="PTHR35024">
    <property type="entry name" value="HYPOTHETICAL CYTOSOLIC PROTEIN"/>
    <property type="match status" value="1"/>
</dbReference>
<evidence type="ECO:0000313" key="2">
    <source>
        <dbReference type="EMBL" id="MFD1631695.1"/>
    </source>
</evidence>
<organism evidence="2 3">
    <name type="scientific">Pseudopedobacter beijingensis</name>
    <dbReference type="NCBI Taxonomy" id="1207056"/>
    <lineage>
        <taxon>Bacteria</taxon>
        <taxon>Pseudomonadati</taxon>
        <taxon>Bacteroidota</taxon>
        <taxon>Sphingobacteriia</taxon>
        <taxon>Sphingobacteriales</taxon>
        <taxon>Sphingobacteriaceae</taxon>
        <taxon>Pseudopedobacter</taxon>
    </lineage>
</organism>
<accession>A0ABW4IG06</accession>
<name>A0ABW4IG06_9SPHI</name>